<evidence type="ECO:0000256" key="3">
    <source>
        <dbReference type="ARBA" id="ARBA00022691"/>
    </source>
</evidence>
<gene>
    <name evidence="5" type="ORF">R7226_05840</name>
</gene>
<dbReference type="GO" id="GO:0008168">
    <property type="term" value="F:methyltransferase activity"/>
    <property type="evidence" value="ECO:0007669"/>
    <property type="project" value="UniProtKB-KW"/>
</dbReference>
<dbReference type="PANTHER" id="PTHR43464">
    <property type="entry name" value="METHYLTRANSFERASE"/>
    <property type="match status" value="1"/>
</dbReference>
<dbReference type="EMBL" id="JAWSTH010000009">
    <property type="protein sequence ID" value="MDW5593845.1"/>
    <property type="molecule type" value="Genomic_DNA"/>
</dbReference>
<evidence type="ECO:0000313" key="6">
    <source>
        <dbReference type="Proteomes" id="UP001284601"/>
    </source>
</evidence>
<feature type="domain" description="Methyltransferase" evidence="4">
    <location>
        <begin position="43"/>
        <end position="140"/>
    </location>
</feature>
<name>A0ABU4HKL1_9ACTN</name>
<evidence type="ECO:0000256" key="1">
    <source>
        <dbReference type="ARBA" id="ARBA00022603"/>
    </source>
</evidence>
<keyword evidence="2 5" id="KW-0808">Transferase</keyword>
<dbReference type="InterPro" id="IPR041698">
    <property type="entry name" value="Methyltransf_25"/>
</dbReference>
<evidence type="ECO:0000259" key="4">
    <source>
        <dbReference type="Pfam" id="PF13649"/>
    </source>
</evidence>
<reference evidence="6" key="1">
    <citation type="submission" date="2023-07" db="EMBL/GenBank/DDBJ databases">
        <title>Conexibacter stalactiti sp. nov., isolated from stalactites in a lava cave and emended description of the genus Conexibacter.</title>
        <authorList>
            <person name="Lee S.D."/>
        </authorList>
    </citation>
    <scope>NUCLEOTIDE SEQUENCE [LARGE SCALE GENOMIC DNA]</scope>
    <source>
        <strain evidence="6">KCTC 39840</strain>
    </source>
</reference>
<dbReference type="Gene3D" id="3.40.50.150">
    <property type="entry name" value="Vaccinia Virus protein VP39"/>
    <property type="match status" value="1"/>
</dbReference>
<keyword evidence="6" id="KW-1185">Reference proteome</keyword>
<protein>
    <submittedName>
        <fullName evidence="5">Class I SAM-dependent methyltransferase</fullName>
        <ecNumber evidence="5">2.1.1.-</ecNumber>
    </submittedName>
</protein>
<accession>A0ABU4HKL1</accession>
<dbReference type="RefSeq" id="WP_318596104.1">
    <property type="nucleotide sequence ID" value="NZ_JAWSTH010000009.1"/>
</dbReference>
<dbReference type="EC" id="2.1.1.-" evidence="5"/>
<dbReference type="SUPFAM" id="SSF53335">
    <property type="entry name" value="S-adenosyl-L-methionine-dependent methyltransferases"/>
    <property type="match status" value="1"/>
</dbReference>
<comment type="caution">
    <text evidence="5">The sequence shown here is derived from an EMBL/GenBank/DDBJ whole genome shotgun (WGS) entry which is preliminary data.</text>
</comment>
<dbReference type="Pfam" id="PF13649">
    <property type="entry name" value="Methyltransf_25"/>
    <property type="match status" value="1"/>
</dbReference>
<dbReference type="CDD" id="cd02440">
    <property type="entry name" value="AdoMet_MTases"/>
    <property type="match status" value="1"/>
</dbReference>
<evidence type="ECO:0000256" key="2">
    <source>
        <dbReference type="ARBA" id="ARBA00022679"/>
    </source>
</evidence>
<dbReference type="PANTHER" id="PTHR43464:SF19">
    <property type="entry name" value="UBIQUINONE BIOSYNTHESIS O-METHYLTRANSFERASE, MITOCHONDRIAL"/>
    <property type="match status" value="1"/>
</dbReference>
<dbReference type="Proteomes" id="UP001284601">
    <property type="component" value="Unassembled WGS sequence"/>
</dbReference>
<evidence type="ECO:0000313" key="5">
    <source>
        <dbReference type="EMBL" id="MDW5593845.1"/>
    </source>
</evidence>
<keyword evidence="1 5" id="KW-0489">Methyltransferase</keyword>
<organism evidence="5 6">
    <name type="scientific">Conexibacter stalactiti</name>
    <dbReference type="NCBI Taxonomy" id="1940611"/>
    <lineage>
        <taxon>Bacteria</taxon>
        <taxon>Bacillati</taxon>
        <taxon>Actinomycetota</taxon>
        <taxon>Thermoleophilia</taxon>
        <taxon>Solirubrobacterales</taxon>
        <taxon>Conexibacteraceae</taxon>
        <taxon>Conexibacter</taxon>
    </lineage>
</organism>
<sequence length="209" mass="22181">MSTTESSEQFWETFYSSGRGRWSGKPNPSLVEEVSGLRPGSALDLGCGQGADAIWLALQGWQVTAVDVSAAALEVAARAAEAAGVADAPGTIVWDRRDIADALPAGSFDLVAATFLHSPVEGFPRTRVLREAAATVAPGGTLLIVGHAPSDAHPELEFPSPEETIAELALVPDEWQVRTSVLREQQHAFRDEAPTQRVDSVVRLERAGG</sequence>
<dbReference type="InterPro" id="IPR029063">
    <property type="entry name" value="SAM-dependent_MTases_sf"/>
</dbReference>
<keyword evidence="3" id="KW-0949">S-adenosyl-L-methionine</keyword>
<dbReference type="GO" id="GO:0032259">
    <property type="term" value="P:methylation"/>
    <property type="evidence" value="ECO:0007669"/>
    <property type="project" value="UniProtKB-KW"/>
</dbReference>
<proteinExistence type="predicted"/>